<keyword evidence="4" id="KW-0653">Protein transport</keyword>
<evidence type="ECO:0000256" key="4">
    <source>
        <dbReference type="ARBA" id="ARBA00022927"/>
    </source>
</evidence>
<dbReference type="Ensembl" id="ENSSPAT00000030382.1">
    <property type="protein sequence ID" value="ENSSPAP00000029896.1"/>
    <property type="gene ID" value="ENSSPAG00000022486.1"/>
</dbReference>
<proteinExistence type="inferred from homology"/>
<dbReference type="InterPro" id="IPR014756">
    <property type="entry name" value="Ig_E-set"/>
</dbReference>
<dbReference type="InterPro" id="IPR051519">
    <property type="entry name" value="PDE6D_unc-119_myristoyl-bd"/>
</dbReference>
<sequence length="156" mass="17758">LTGLKNLKPVTKTTNPVQRHLNKTIQPNQILHHAFKLDHITEACICFQRLETSRGDKRWTDDEGERGFFPNDTGLPQCFPFKGNFPNSRNTCEHIYEFPQLPDDLIRQTVERPHETRSDSLWTTNSSCTTSGGFQVLELLTPFTLSHCLFGLQGSG</sequence>
<protein>
    <recommendedName>
        <fullName evidence="6">GMP phosphodiesterase delta subunit domain-containing protein</fullName>
    </recommendedName>
</protein>
<feature type="domain" description="GMP phosphodiesterase delta subunit" evidence="6">
    <location>
        <begin position="79"/>
        <end position="124"/>
    </location>
</feature>
<keyword evidence="3" id="KW-0970">Cilium biogenesis/degradation</keyword>
<dbReference type="PANTHER" id="PTHR12951:SF3">
    <property type="entry name" value="PROTEIN UNC-119 HOMOLOG B"/>
    <property type="match status" value="1"/>
</dbReference>
<evidence type="ECO:0000313" key="7">
    <source>
        <dbReference type="Ensembl" id="ENSSPAP00000029896.1"/>
    </source>
</evidence>
<accession>A0A3B5BAF7</accession>
<evidence type="ECO:0000256" key="5">
    <source>
        <dbReference type="ARBA" id="ARBA00023121"/>
    </source>
</evidence>
<comment type="similarity">
    <text evidence="1">Belongs to the PDE6D/unc-119 family.</text>
</comment>
<reference evidence="7" key="1">
    <citation type="submission" date="2023-09" db="UniProtKB">
        <authorList>
            <consortium name="Ensembl"/>
        </authorList>
    </citation>
    <scope>IDENTIFICATION</scope>
</reference>
<evidence type="ECO:0000256" key="1">
    <source>
        <dbReference type="ARBA" id="ARBA00008102"/>
    </source>
</evidence>
<dbReference type="GO" id="GO:0008289">
    <property type="term" value="F:lipid binding"/>
    <property type="evidence" value="ECO:0007669"/>
    <property type="project" value="UniProtKB-KW"/>
</dbReference>
<evidence type="ECO:0000259" key="6">
    <source>
        <dbReference type="Pfam" id="PF05351"/>
    </source>
</evidence>
<dbReference type="AlphaFoldDB" id="A0A3B5BAF7"/>
<keyword evidence="5" id="KW-0446">Lipid-binding</keyword>
<dbReference type="Gene3D" id="2.70.50.40">
    <property type="entry name" value="GMP phosphodiesterase, delta subunit"/>
    <property type="match status" value="1"/>
</dbReference>
<organism evidence="7">
    <name type="scientific">Stegastes partitus</name>
    <name type="common">bicolor damselfish</name>
    <dbReference type="NCBI Taxonomy" id="144197"/>
    <lineage>
        <taxon>Eukaryota</taxon>
        <taxon>Metazoa</taxon>
        <taxon>Chordata</taxon>
        <taxon>Craniata</taxon>
        <taxon>Vertebrata</taxon>
        <taxon>Euteleostomi</taxon>
        <taxon>Actinopterygii</taxon>
        <taxon>Neopterygii</taxon>
        <taxon>Teleostei</taxon>
        <taxon>Neoteleostei</taxon>
        <taxon>Acanthomorphata</taxon>
        <taxon>Ovalentaria</taxon>
        <taxon>Pomacentridae</taxon>
        <taxon>Stegastes</taxon>
    </lineage>
</organism>
<dbReference type="SUPFAM" id="SSF81296">
    <property type="entry name" value="E set domains"/>
    <property type="match status" value="1"/>
</dbReference>
<dbReference type="STRING" id="144197.ENSSPAP00000029896"/>
<dbReference type="GO" id="GO:0042953">
    <property type="term" value="P:lipoprotein transport"/>
    <property type="evidence" value="ECO:0007669"/>
    <property type="project" value="TreeGrafter"/>
</dbReference>
<dbReference type="PANTHER" id="PTHR12951">
    <property type="entry name" value="RETINAL PROTEIN 4"/>
    <property type="match status" value="1"/>
</dbReference>
<dbReference type="Pfam" id="PF05351">
    <property type="entry name" value="GMP_PDE_delta"/>
    <property type="match status" value="1"/>
</dbReference>
<dbReference type="InterPro" id="IPR008015">
    <property type="entry name" value="PDED_dom"/>
</dbReference>
<evidence type="ECO:0000256" key="2">
    <source>
        <dbReference type="ARBA" id="ARBA00022448"/>
    </source>
</evidence>
<name>A0A3B5BAF7_9TELE</name>
<dbReference type="InterPro" id="IPR037036">
    <property type="entry name" value="PDED_dom_sf"/>
</dbReference>
<dbReference type="GO" id="GO:0060271">
    <property type="term" value="P:cilium assembly"/>
    <property type="evidence" value="ECO:0007669"/>
    <property type="project" value="TreeGrafter"/>
</dbReference>
<keyword evidence="2" id="KW-0813">Transport</keyword>
<dbReference type="GO" id="GO:0005929">
    <property type="term" value="C:cilium"/>
    <property type="evidence" value="ECO:0007669"/>
    <property type="project" value="TreeGrafter"/>
</dbReference>
<dbReference type="GO" id="GO:0007399">
    <property type="term" value="P:nervous system development"/>
    <property type="evidence" value="ECO:0007669"/>
    <property type="project" value="TreeGrafter"/>
</dbReference>
<evidence type="ECO:0000256" key="3">
    <source>
        <dbReference type="ARBA" id="ARBA00022794"/>
    </source>
</evidence>